<evidence type="ECO:0000313" key="4">
    <source>
        <dbReference type="Proteomes" id="UP000593564"/>
    </source>
</evidence>
<keyword evidence="1" id="KW-0812">Transmembrane</keyword>
<protein>
    <recommendedName>
        <fullName evidence="2">DUF7755 domain-containing protein</fullName>
    </recommendedName>
</protein>
<sequence>MIAIESMEVDIVKAALDRGSSLLKLVVNSMVRIPASLIKEHSNQLEDKIVSDVLHFQRSSVDEFAFEGPKLGKVEAVWISLESVKYGSGDSGGMVLTPKEVVFGMLGFLACKVAVVLAAFKAMPMGLEENE</sequence>
<reference evidence="3 4" key="2">
    <citation type="submission" date="2020-07" db="EMBL/GenBank/DDBJ databases">
        <title>Genome assembly of wild tea tree DASZ reveals pedigree and selection history of tea varieties.</title>
        <authorList>
            <person name="Zhang W."/>
        </authorList>
    </citation>
    <scope>NUCLEOTIDE SEQUENCE [LARGE SCALE GENOMIC DNA]</scope>
    <source>
        <strain evidence="4">cv. G240</strain>
        <tissue evidence="3">Leaf</tissue>
    </source>
</reference>
<comment type="caution">
    <text evidence="3">The sequence shown here is derived from an EMBL/GenBank/DDBJ whole genome shotgun (WGS) entry which is preliminary data.</text>
</comment>
<gene>
    <name evidence="3" type="ORF">HYC85_030943</name>
</gene>
<keyword evidence="1" id="KW-0472">Membrane</keyword>
<dbReference type="Proteomes" id="UP000593564">
    <property type="component" value="Unassembled WGS sequence"/>
</dbReference>
<evidence type="ECO:0000313" key="3">
    <source>
        <dbReference type="EMBL" id="KAF5930070.1"/>
    </source>
</evidence>
<dbReference type="PANTHER" id="PTHR36330">
    <property type="entry name" value="LIPASE/LIPOOXYGENASE, PLAT/LH2 FAMILY PROTEIN"/>
    <property type="match status" value="1"/>
</dbReference>
<dbReference type="PANTHER" id="PTHR36330:SF2">
    <property type="entry name" value="LIPASE_LIPOOXYGENASE, PLAT_LH2 FAMILY PROTEIN"/>
    <property type="match status" value="1"/>
</dbReference>
<dbReference type="AlphaFoldDB" id="A0A7J7FPH5"/>
<evidence type="ECO:0000259" key="2">
    <source>
        <dbReference type="Pfam" id="PF24938"/>
    </source>
</evidence>
<dbReference type="Pfam" id="PF24938">
    <property type="entry name" value="DUF7755"/>
    <property type="match status" value="1"/>
</dbReference>
<keyword evidence="4" id="KW-1185">Reference proteome</keyword>
<name>A0A7J7FPH5_CAMSI</name>
<feature type="transmembrane region" description="Helical" evidence="1">
    <location>
        <begin position="101"/>
        <end position="120"/>
    </location>
</feature>
<accession>A0A7J7FPH5</accession>
<keyword evidence="1" id="KW-1133">Transmembrane helix</keyword>
<feature type="domain" description="DUF7755" evidence="2">
    <location>
        <begin position="30"/>
        <end position="85"/>
    </location>
</feature>
<evidence type="ECO:0000256" key="1">
    <source>
        <dbReference type="SAM" id="Phobius"/>
    </source>
</evidence>
<dbReference type="EMBL" id="JACBKZ010000015">
    <property type="protein sequence ID" value="KAF5930070.1"/>
    <property type="molecule type" value="Genomic_DNA"/>
</dbReference>
<organism evidence="3 4">
    <name type="scientific">Camellia sinensis</name>
    <name type="common">Tea plant</name>
    <name type="synonym">Thea sinensis</name>
    <dbReference type="NCBI Taxonomy" id="4442"/>
    <lineage>
        <taxon>Eukaryota</taxon>
        <taxon>Viridiplantae</taxon>
        <taxon>Streptophyta</taxon>
        <taxon>Embryophyta</taxon>
        <taxon>Tracheophyta</taxon>
        <taxon>Spermatophyta</taxon>
        <taxon>Magnoliopsida</taxon>
        <taxon>eudicotyledons</taxon>
        <taxon>Gunneridae</taxon>
        <taxon>Pentapetalae</taxon>
        <taxon>asterids</taxon>
        <taxon>Ericales</taxon>
        <taxon>Theaceae</taxon>
        <taxon>Camellia</taxon>
    </lineage>
</organism>
<reference evidence="4" key="1">
    <citation type="journal article" date="2020" name="Nat. Commun.">
        <title>Genome assembly of wild tea tree DASZ reveals pedigree and selection history of tea varieties.</title>
        <authorList>
            <person name="Zhang W."/>
            <person name="Zhang Y."/>
            <person name="Qiu H."/>
            <person name="Guo Y."/>
            <person name="Wan H."/>
            <person name="Zhang X."/>
            <person name="Scossa F."/>
            <person name="Alseekh S."/>
            <person name="Zhang Q."/>
            <person name="Wang P."/>
            <person name="Xu L."/>
            <person name="Schmidt M.H."/>
            <person name="Jia X."/>
            <person name="Li D."/>
            <person name="Zhu A."/>
            <person name="Guo F."/>
            <person name="Chen W."/>
            <person name="Ni D."/>
            <person name="Usadel B."/>
            <person name="Fernie A.R."/>
            <person name="Wen W."/>
        </authorList>
    </citation>
    <scope>NUCLEOTIDE SEQUENCE [LARGE SCALE GENOMIC DNA]</scope>
    <source>
        <strain evidence="4">cv. G240</strain>
    </source>
</reference>
<dbReference type="InterPro" id="IPR056657">
    <property type="entry name" value="DUF7755"/>
</dbReference>
<proteinExistence type="predicted"/>